<sequence length="331" mass="35091">MESLQKKSNFNMSEWMVKYPQLGTGLLFVVLCIIFIIFSPTNKAGDNVFLTAQNWTSILESTAGFSIGAFAMALVLLTGGIDLSAGAVMAFTGMVVAKLMEHTSLPLPLIIVISLGLGLLSGLFNGFIIVRFKVPPFLATLGTAGILQGLGYMIADGKSVYVTNESFTRIFGFGQFLGVPMLAWWTLLFTIIMYLLISKTKFGRRAQAIGGNEEAAHNSGINVSAMKCAAYGIMGLVSAFVVLTTIGRLGSAVPTQGQGYELQFIVAAVLGGTGFSGQGGNVFSVLLGSLVLGVLLNGMTLVGVNYYLQAVIKGLVIIMAVIVTLQLSRKK</sequence>
<evidence type="ECO:0000256" key="6">
    <source>
        <dbReference type="SAM" id="Phobius"/>
    </source>
</evidence>
<evidence type="ECO:0000313" key="7">
    <source>
        <dbReference type="EMBL" id="RED75236.1"/>
    </source>
</evidence>
<proteinExistence type="predicted"/>
<keyword evidence="4 6" id="KW-1133">Transmembrane helix</keyword>
<feature type="transmembrane region" description="Helical" evidence="6">
    <location>
        <begin position="106"/>
        <end position="130"/>
    </location>
</feature>
<dbReference type="AlphaFoldDB" id="A0A3D9JP53"/>
<reference evidence="7 8" key="1">
    <citation type="submission" date="2018-07" db="EMBL/GenBank/DDBJ databases">
        <title>Genomic Encyclopedia of Type Strains, Phase III (KMG-III): the genomes of soil and plant-associated and newly described type strains.</title>
        <authorList>
            <person name="Whitman W."/>
        </authorList>
    </citation>
    <scope>NUCLEOTIDE SEQUENCE [LARGE SCALE GENOMIC DNA]</scope>
    <source>
        <strain evidence="7 8">CECT 7287</strain>
    </source>
</reference>
<keyword evidence="2" id="KW-1003">Cell membrane</keyword>
<feature type="transmembrane region" description="Helical" evidence="6">
    <location>
        <begin position="228"/>
        <end position="246"/>
    </location>
</feature>
<dbReference type="Pfam" id="PF02653">
    <property type="entry name" value="BPD_transp_2"/>
    <property type="match status" value="1"/>
</dbReference>
<keyword evidence="5 6" id="KW-0472">Membrane</keyword>
<evidence type="ECO:0000256" key="4">
    <source>
        <dbReference type="ARBA" id="ARBA00022989"/>
    </source>
</evidence>
<evidence type="ECO:0000313" key="8">
    <source>
        <dbReference type="Proteomes" id="UP000256977"/>
    </source>
</evidence>
<dbReference type="Proteomes" id="UP000256977">
    <property type="component" value="Unassembled WGS sequence"/>
</dbReference>
<dbReference type="RefSeq" id="WP_116062346.1">
    <property type="nucleotide sequence ID" value="NZ_QRDZ01000016.1"/>
</dbReference>
<dbReference type="EMBL" id="QRDZ01000016">
    <property type="protein sequence ID" value="RED75236.1"/>
    <property type="molecule type" value="Genomic_DNA"/>
</dbReference>
<feature type="transmembrane region" description="Helical" evidence="6">
    <location>
        <begin position="58"/>
        <end position="76"/>
    </location>
</feature>
<name>A0A3D9JP53_9BACL</name>
<dbReference type="OrthoDB" id="9784538at2"/>
<protein>
    <submittedName>
        <fullName evidence="7">Ribose transport system permease protein</fullName>
    </submittedName>
</protein>
<dbReference type="PANTHER" id="PTHR32196">
    <property type="entry name" value="ABC TRANSPORTER PERMEASE PROTEIN YPHD-RELATED-RELATED"/>
    <property type="match status" value="1"/>
</dbReference>
<feature type="transmembrane region" description="Helical" evidence="6">
    <location>
        <begin position="282"/>
        <end position="300"/>
    </location>
</feature>
<dbReference type="GO" id="GO:0005886">
    <property type="term" value="C:plasma membrane"/>
    <property type="evidence" value="ECO:0007669"/>
    <property type="project" value="UniProtKB-SubCell"/>
</dbReference>
<feature type="transmembrane region" description="Helical" evidence="6">
    <location>
        <begin position="175"/>
        <end position="197"/>
    </location>
</feature>
<dbReference type="CDD" id="cd06579">
    <property type="entry name" value="TM_PBP1_transp_AraH_like"/>
    <property type="match status" value="1"/>
</dbReference>
<gene>
    <name evidence="7" type="ORF">DFP98_11638</name>
</gene>
<evidence type="ECO:0000256" key="3">
    <source>
        <dbReference type="ARBA" id="ARBA00022692"/>
    </source>
</evidence>
<evidence type="ECO:0000256" key="5">
    <source>
        <dbReference type="ARBA" id="ARBA00023136"/>
    </source>
</evidence>
<feature type="transmembrane region" description="Helical" evidence="6">
    <location>
        <begin position="21"/>
        <end position="38"/>
    </location>
</feature>
<dbReference type="GO" id="GO:0022857">
    <property type="term" value="F:transmembrane transporter activity"/>
    <property type="evidence" value="ECO:0007669"/>
    <property type="project" value="InterPro"/>
</dbReference>
<accession>A0A3D9JP53</accession>
<comment type="subcellular location">
    <subcellularLocation>
        <location evidence="1">Cell membrane</location>
        <topology evidence="1">Multi-pass membrane protein</topology>
    </subcellularLocation>
</comment>
<keyword evidence="8" id="KW-1185">Reference proteome</keyword>
<feature type="transmembrane region" description="Helical" evidence="6">
    <location>
        <begin position="137"/>
        <end position="155"/>
    </location>
</feature>
<dbReference type="InterPro" id="IPR001851">
    <property type="entry name" value="ABC_transp_permease"/>
</dbReference>
<organism evidence="7 8">
    <name type="scientific">Cohnella phaseoli</name>
    <dbReference type="NCBI Taxonomy" id="456490"/>
    <lineage>
        <taxon>Bacteria</taxon>
        <taxon>Bacillati</taxon>
        <taxon>Bacillota</taxon>
        <taxon>Bacilli</taxon>
        <taxon>Bacillales</taxon>
        <taxon>Paenibacillaceae</taxon>
        <taxon>Cohnella</taxon>
    </lineage>
</organism>
<keyword evidence="3 6" id="KW-0812">Transmembrane</keyword>
<evidence type="ECO:0000256" key="1">
    <source>
        <dbReference type="ARBA" id="ARBA00004651"/>
    </source>
</evidence>
<feature type="transmembrane region" description="Helical" evidence="6">
    <location>
        <begin position="306"/>
        <end position="327"/>
    </location>
</feature>
<evidence type="ECO:0000256" key="2">
    <source>
        <dbReference type="ARBA" id="ARBA00022475"/>
    </source>
</evidence>
<comment type="caution">
    <text evidence="7">The sequence shown here is derived from an EMBL/GenBank/DDBJ whole genome shotgun (WGS) entry which is preliminary data.</text>
</comment>